<gene>
    <name evidence="1" type="ORF">ACFPP6_08270</name>
</gene>
<name>A0ABV9ZVZ1_9ACTN</name>
<evidence type="ECO:0000313" key="1">
    <source>
        <dbReference type="EMBL" id="MFC5144669.1"/>
    </source>
</evidence>
<accession>A0ABV9ZVZ1</accession>
<sequence>MRRIGESHATSDWGKVTAVRERIEICYPGHWVAHSPLTAGHRKEISKEIVAWIAEHTPSTPEVLDDVRDMDPGNGTASAYPKADHRQASTIAKYLFYWLSWDDTNIETATGSELNHVEKAIVGEPFADQEPAEGVGRNPYLASWWLIGEEFTALGASPQWRKRLGSFQAWWARRAAREAQVIQGRETYQDFSAALKHRVKTIGPGGNVLPAEITAGYEIPEEVYYSRIHQDLLHRLGRVLALPNDLIGYGKDMAEGQLGSNLLWQHQNLCRTQDVDASILALMELFGQAVEEFDDIASTILGRCSPEVAEGLSVVFDHYRFAAAGFTKWYIEAPRYNQYVHSGEQPWSFFMG</sequence>
<dbReference type="Pfam" id="PF19086">
    <property type="entry name" value="Terpene_syn_C_2"/>
    <property type="match status" value="1"/>
</dbReference>
<proteinExistence type="predicted"/>
<reference evidence="2" key="1">
    <citation type="journal article" date="2019" name="Int. J. Syst. Evol. Microbiol.">
        <title>The Global Catalogue of Microorganisms (GCM) 10K type strain sequencing project: providing services to taxonomists for standard genome sequencing and annotation.</title>
        <authorList>
            <consortium name="The Broad Institute Genomics Platform"/>
            <consortium name="The Broad Institute Genome Sequencing Center for Infectious Disease"/>
            <person name="Wu L."/>
            <person name="Ma J."/>
        </authorList>
    </citation>
    <scope>NUCLEOTIDE SEQUENCE [LARGE SCALE GENOMIC DNA]</scope>
    <source>
        <strain evidence="2">CGMCC 4.1641</strain>
    </source>
</reference>
<dbReference type="SUPFAM" id="SSF48576">
    <property type="entry name" value="Terpenoid synthases"/>
    <property type="match status" value="1"/>
</dbReference>
<dbReference type="Gene3D" id="1.10.600.10">
    <property type="entry name" value="Farnesyl Diphosphate Synthase"/>
    <property type="match status" value="1"/>
</dbReference>
<dbReference type="RefSeq" id="WP_382038667.1">
    <property type="nucleotide sequence ID" value="NZ_JBHSKJ010000004.1"/>
</dbReference>
<organism evidence="1 2">
    <name type="scientific">Streptomyces aureoversilis</name>
    <dbReference type="NCBI Taxonomy" id="67277"/>
    <lineage>
        <taxon>Bacteria</taxon>
        <taxon>Bacillati</taxon>
        <taxon>Actinomycetota</taxon>
        <taxon>Actinomycetes</taxon>
        <taxon>Kitasatosporales</taxon>
        <taxon>Streptomycetaceae</taxon>
        <taxon>Streptomyces</taxon>
    </lineage>
</organism>
<protein>
    <submittedName>
        <fullName evidence="1">Terpene synthase family protein</fullName>
    </submittedName>
</protein>
<comment type="caution">
    <text evidence="1">The sequence shown here is derived from an EMBL/GenBank/DDBJ whole genome shotgun (WGS) entry which is preliminary data.</text>
</comment>
<dbReference type="EMBL" id="JBHSKJ010000004">
    <property type="protein sequence ID" value="MFC5144669.1"/>
    <property type="molecule type" value="Genomic_DNA"/>
</dbReference>
<dbReference type="InterPro" id="IPR008949">
    <property type="entry name" value="Isoprenoid_synthase_dom_sf"/>
</dbReference>
<evidence type="ECO:0000313" key="2">
    <source>
        <dbReference type="Proteomes" id="UP001596222"/>
    </source>
</evidence>
<keyword evidence="2" id="KW-1185">Reference proteome</keyword>
<dbReference type="Proteomes" id="UP001596222">
    <property type="component" value="Unassembled WGS sequence"/>
</dbReference>